<sequence>MQMVSAAEIAMEIAADTNLLTAEMEEILSTQIEERPEIALAIETADEILTTTTQAETVAREITPATIRAVEIIHTHHRVHQARAPEIVALPEAIRLAEAILQQVAAADAWAAVAVEVAAVAEVEDKTR</sequence>
<dbReference type="Proteomes" id="UP000216035">
    <property type="component" value="Unassembled WGS sequence"/>
</dbReference>
<dbReference type="AlphaFoldDB" id="A0A255ZXM5"/>
<dbReference type="EMBL" id="NOXX01000169">
    <property type="protein sequence ID" value="OYQ46139.1"/>
    <property type="molecule type" value="Genomic_DNA"/>
</dbReference>
<proteinExistence type="predicted"/>
<comment type="caution">
    <text evidence="1">The sequence shown here is derived from an EMBL/GenBank/DDBJ whole genome shotgun (WGS) entry which is preliminary data.</text>
</comment>
<keyword evidence="2" id="KW-1185">Reference proteome</keyword>
<evidence type="ECO:0000313" key="2">
    <source>
        <dbReference type="Proteomes" id="UP000216035"/>
    </source>
</evidence>
<evidence type="ECO:0000313" key="1">
    <source>
        <dbReference type="EMBL" id="OYQ46139.1"/>
    </source>
</evidence>
<gene>
    <name evidence="1" type="ORF">CHX27_04880</name>
</gene>
<organism evidence="1 2">
    <name type="scientific">Flavobacterium aurantiibacter</name>
    <dbReference type="NCBI Taxonomy" id="2023067"/>
    <lineage>
        <taxon>Bacteria</taxon>
        <taxon>Pseudomonadati</taxon>
        <taxon>Bacteroidota</taxon>
        <taxon>Flavobacteriia</taxon>
        <taxon>Flavobacteriales</taxon>
        <taxon>Flavobacteriaceae</taxon>
        <taxon>Flavobacterium</taxon>
    </lineage>
</organism>
<protein>
    <submittedName>
        <fullName evidence="1">Uncharacterized protein</fullName>
    </submittedName>
</protein>
<accession>A0A255ZXM5</accession>
<reference evidence="1 2" key="1">
    <citation type="submission" date="2017-07" db="EMBL/GenBank/DDBJ databases">
        <title>Flavobacterium cyanobacteriorum sp. nov., isolated from cyanobacterial aggregates in a eutrophic lake.</title>
        <authorList>
            <person name="Cai H."/>
        </authorList>
    </citation>
    <scope>NUCLEOTIDE SEQUENCE [LARGE SCALE GENOMIC DNA]</scope>
    <source>
        <strain evidence="1 2">TH167</strain>
    </source>
</reference>
<name>A0A255ZXM5_9FLAO</name>